<protein>
    <recommendedName>
        <fullName evidence="1">NmrA-like domain-containing protein</fullName>
    </recommendedName>
</protein>
<dbReference type="PANTHER" id="PTHR47129">
    <property type="entry name" value="QUINONE OXIDOREDUCTASE 2"/>
    <property type="match status" value="1"/>
</dbReference>
<dbReference type="PANTHER" id="PTHR47129:SF1">
    <property type="entry name" value="NMRA-LIKE DOMAIN-CONTAINING PROTEIN"/>
    <property type="match status" value="1"/>
</dbReference>
<evidence type="ECO:0000313" key="3">
    <source>
        <dbReference type="Proteomes" id="UP000028623"/>
    </source>
</evidence>
<dbReference type="EMBL" id="JPLY01000002">
    <property type="protein sequence ID" value="KFC22607.1"/>
    <property type="molecule type" value="Genomic_DNA"/>
</dbReference>
<reference evidence="2 3" key="1">
    <citation type="submission" date="2014-07" db="EMBL/GenBank/DDBJ databases">
        <title>Epilithonimonas lactis LMG 22401 Genome.</title>
        <authorList>
            <person name="Pipes S.E."/>
            <person name="Stropko S.J."/>
        </authorList>
    </citation>
    <scope>NUCLEOTIDE SEQUENCE [LARGE SCALE GENOMIC DNA]</scope>
    <source>
        <strain evidence="2 3">LMG 24401</strain>
    </source>
</reference>
<dbReference type="InterPro" id="IPR008030">
    <property type="entry name" value="NmrA-like"/>
</dbReference>
<comment type="caution">
    <text evidence="2">The sequence shown here is derived from an EMBL/GenBank/DDBJ whole genome shotgun (WGS) entry which is preliminary data.</text>
</comment>
<sequence length="287" mass="31617">MIMITGAAGHLGTAVIDHLLTKIARDQIIALVRTVDKVKSLENKGLEVRIGDYADKSSLEKAFHGITKLLLVSSNSEEAFAEHKNVIDAAKDEGISQIYYTSGARNENVAESKLGPLTDACVTTENYIIKSGLPYTIFQNGLYAETLPFFIGYDVVNTGIFFPAGDGRASFAKRDEMGKAIANVLATNGHHNKIYQLTGALSYSFSEIAELLSEFSGKQIPYQSPDPKDYETQLKDYGVSKMDIWYSALLASIIRNDEYNVVSSDLELLLGSRSTDLEIYLEETFIN</sequence>
<dbReference type="Gene3D" id="3.40.50.720">
    <property type="entry name" value="NAD(P)-binding Rossmann-like Domain"/>
    <property type="match status" value="1"/>
</dbReference>
<dbReference type="STRING" id="421072.SAMN04488097_3117"/>
<name>A0A085BJG2_9FLAO</name>
<dbReference type="OrthoDB" id="9780595at2"/>
<organism evidence="2 3">
    <name type="scientific">Epilithonimonas lactis</name>
    <dbReference type="NCBI Taxonomy" id="421072"/>
    <lineage>
        <taxon>Bacteria</taxon>
        <taxon>Pseudomonadati</taxon>
        <taxon>Bacteroidota</taxon>
        <taxon>Flavobacteriia</taxon>
        <taxon>Flavobacteriales</taxon>
        <taxon>Weeksellaceae</taxon>
        <taxon>Chryseobacterium group</taxon>
        <taxon>Epilithonimonas</taxon>
    </lineage>
</organism>
<dbReference type="SUPFAM" id="SSF51735">
    <property type="entry name" value="NAD(P)-binding Rossmann-fold domains"/>
    <property type="match status" value="1"/>
</dbReference>
<dbReference type="Gene3D" id="3.90.25.10">
    <property type="entry name" value="UDP-galactose 4-epimerase, domain 1"/>
    <property type="match status" value="1"/>
</dbReference>
<dbReference type="AlphaFoldDB" id="A0A085BJG2"/>
<evidence type="ECO:0000259" key="1">
    <source>
        <dbReference type="Pfam" id="PF05368"/>
    </source>
</evidence>
<evidence type="ECO:0000313" key="2">
    <source>
        <dbReference type="EMBL" id="KFC22607.1"/>
    </source>
</evidence>
<keyword evidence="3" id="KW-1185">Reference proteome</keyword>
<dbReference type="CDD" id="cd05269">
    <property type="entry name" value="TMR_SDR_a"/>
    <property type="match status" value="1"/>
</dbReference>
<dbReference type="eggNOG" id="COG0702">
    <property type="taxonomic scope" value="Bacteria"/>
</dbReference>
<feature type="domain" description="NmrA-like" evidence="1">
    <location>
        <begin position="2"/>
        <end position="234"/>
    </location>
</feature>
<proteinExistence type="predicted"/>
<dbReference type="InterPro" id="IPR052718">
    <property type="entry name" value="NmrA-type_oxidoreductase"/>
</dbReference>
<gene>
    <name evidence="2" type="ORF">IO89_06010</name>
</gene>
<dbReference type="Pfam" id="PF05368">
    <property type="entry name" value="NmrA"/>
    <property type="match status" value="1"/>
</dbReference>
<dbReference type="RefSeq" id="WP_034974574.1">
    <property type="nucleotide sequence ID" value="NZ_FOFI01000004.1"/>
</dbReference>
<accession>A0A085BJG2</accession>
<dbReference type="InterPro" id="IPR036291">
    <property type="entry name" value="NAD(P)-bd_dom_sf"/>
</dbReference>
<dbReference type="Proteomes" id="UP000028623">
    <property type="component" value="Unassembled WGS sequence"/>
</dbReference>